<dbReference type="VEuPathDB" id="FungiDB:SeMB42_g02932"/>
<dbReference type="Gene3D" id="2.40.50.90">
    <property type="match status" value="1"/>
</dbReference>
<keyword evidence="2" id="KW-0540">Nuclease</keyword>
<dbReference type="PANTHER" id="PTHR12302:SF3">
    <property type="entry name" value="SERINE_THREONINE-PROTEIN KINASE 31"/>
    <property type="match status" value="1"/>
</dbReference>
<keyword evidence="6" id="KW-0472">Membrane</keyword>
<keyword evidence="10" id="KW-1185">Reference proteome</keyword>
<evidence type="ECO:0000313" key="10">
    <source>
        <dbReference type="Proteomes" id="UP000317494"/>
    </source>
</evidence>
<gene>
    <name evidence="8" type="ORF">SeLEV6574_g04527</name>
    <name evidence="9" type="ORF">SeMB42_g02932</name>
</gene>
<evidence type="ECO:0000313" key="8">
    <source>
        <dbReference type="EMBL" id="TPX44408.1"/>
    </source>
</evidence>
<proteinExistence type="inferred from homology"/>
<dbReference type="EMBL" id="QEAN01000097">
    <property type="protein sequence ID" value="TPX48610.1"/>
    <property type="molecule type" value="Genomic_DNA"/>
</dbReference>
<evidence type="ECO:0000256" key="2">
    <source>
        <dbReference type="ARBA" id="ARBA00022722"/>
    </source>
</evidence>
<dbReference type="OrthoDB" id="430293at2759"/>
<feature type="domain" description="TNase-like" evidence="7">
    <location>
        <begin position="73"/>
        <end position="225"/>
    </location>
</feature>
<evidence type="ECO:0000313" key="11">
    <source>
        <dbReference type="Proteomes" id="UP000320475"/>
    </source>
</evidence>
<comment type="similarity">
    <text evidence="1">Belongs to the LCL3 family.</text>
</comment>
<dbReference type="GO" id="GO:0005739">
    <property type="term" value="C:mitochondrion"/>
    <property type="evidence" value="ECO:0007669"/>
    <property type="project" value="TreeGrafter"/>
</dbReference>
<evidence type="ECO:0000256" key="1">
    <source>
        <dbReference type="ARBA" id="ARBA00005435"/>
    </source>
</evidence>
<keyword evidence="6" id="KW-0812">Transmembrane</keyword>
<feature type="transmembrane region" description="Helical" evidence="6">
    <location>
        <begin position="35"/>
        <end position="51"/>
    </location>
</feature>
<protein>
    <recommendedName>
        <fullName evidence="7">TNase-like domain-containing protein</fullName>
    </recommendedName>
</protein>
<accession>A0A507DCK9</accession>
<name>A0A507DCK9_9FUNG</name>
<dbReference type="GO" id="GO:0004519">
    <property type="term" value="F:endonuclease activity"/>
    <property type="evidence" value="ECO:0007669"/>
    <property type="project" value="UniProtKB-KW"/>
</dbReference>
<dbReference type="SUPFAM" id="SSF50199">
    <property type="entry name" value="Staphylococcal nuclease"/>
    <property type="match status" value="1"/>
</dbReference>
<dbReference type="PANTHER" id="PTHR12302">
    <property type="entry name" value="EBNA2 BINDING PROTEIN P100"/>
    <property type="match status" value="1"/>
</dbReference>
<evidence type="ECO:0000256" key="3">
    <source>
        <dbReference type="ARBA" id="ARBA00022759"/>
    </source>
</evidence>
<comment type="caution">
    <text evidence="9">The sequence shown here is derived from an EMBL/GenBank/DDBJ whole genome shotgun (WGS) entry which is preliminary data.</text>
</comment>
<keyword evidence="6" id="KW-1133">Transmembrane helix</keyword>
<dbReference type="STRING" id="286115.A0A507DCK9"/>
<dbReference type="SMART" id="SM00318">
    <property type="entry name" value="SNc"/>
    <property type="match status" value="1"/>
</dbReference>
<dbReference type="AlphaFoldDB" id="A0A507DCK9"/>
<dbReference type="Proteomes" id="UP000320475">
    <property type="component" value="Unassembled WGS sequence"/>
</dbReference>
<keyword evidence="4" id="KW-0378">Hydrolase</keyword>
<keyword evidence="5" id="KW-0106">Calcium</keyword>
<dbReference type="Proteomes" id="UP000317494">
    <property type="component" value="Unassembled WGS sequence"/>
</dbReference>
<evidence type="ECO:0000256" key="4">
    <source>
        <dbReference type="ARBA" id="ARBA00022801"/>
    </source>
</evidence>
<keyword evidence="3" id="KW-0255">Endonuclease</keyword>
<dbReference type="EMBL" id="QEAM01000184">
    <property type="protein sequence ID" value="TPX44408.1"/>
    <property type="molecule type" value="Genomic_DNA"/>
</dbReference>
<dbReference type="Pfam" id="PF00565">
    <property type="entry name" value="SNase"/>
    <property type="match status" value="1"/>
</dbReference>
<sequence>MSSSPHNNKPTGLHTALSNCKATILSVWSTIPTPAQYALLASSALLLLYRLRQMPKRIQNSAFFTPDTFKQHPKLKGVVTSVGDADGFRIYHTPWLFSTFKPGKKVSADQTIHIRLAGVDAPELAHFGSKSQPFGPEALAHLKKLILHKKVIIRPYRKDQYGRIVASCSVPYFGGLLSKDVGSDMLKHGLAVVYTQGGAVYGGREQEYTATEARAKARKIGVWSQRNFRTPAEHKAKAKMNNM</sequence>
<dbReference type="GO" id="GO:0016787">
    <property type="term" value="F:hydrolase activity"/>
    <property type="evidence" value="ECO:0007669"/>
    <property type="project" value="UniProtKB-KW"/>
</dbReference>
<evidence type="ECO:0000259" key="7">
    <source>
        <dbReference type="PROSITE" id="PS50830"/>
    </source>
</evidence>
<organism evidence="9 10">
    <name type="scientific">Synchytrium endobioticum</name>
    <dbReference type="NCBI Taxonomy" id="286115"/>
    <lineage>
        <taxon>Eukaryota</taxon>
        <taxon>Fungi</taxon>
        <taxon>Fungi incertae sedis</taxon>
        <taxon>Chytridiomycota</taxon>
        <taxon>Chytridiomycota incertae sedis</taxon>
        <taxon>Chytridiomycetes</taxon>
        <taxon>Synchytriales</taxon>
        <taxon>Synchytriaceae</taxon>
        <taxon>Synchytrium</taxon>
    </lineage>
</organism>
<reference evidence="10 11" key="1">
    <citation type="journal article" date="2019" name="Sci. Rep.">
        <title>Comparative genomics of chytrid fungi reveal insights into the obligate biotrophic and pathogenic lifestyle of Synchytrium endobioticum.</title>
        <authorList>
            <person name="van de Vossenberg B.T.L.H."/>
            <person name="Warris S."/>
            <person name="Nguyen H.D.T."/>
            <person name="van Gent-Pelzer M.P.E."/>
            <person name="Joly D.L."/>
            <person name="van de Geest H.C."/>
            <person name="Bonants P.J.M."/>
            <person name="Smith D.S."/>
            <person name="Levesque C.A."/>
            <person name="van der Lee T.A.J."/>
        </authorList>
    </citation>
    <scope>NUCLEOTIDE SEQUENCE [LARGE SCALE GENOMIC DNA]</scope>
    <source>
        <strain evidence="8 11">LEV6574</strain>
        <strain evidence="9 10">MB42</strain>
    </source>
</reference>
<evidence type="ECO:0000313" key="9">
    <source>
        <dbReference type="EMBL" id="TPX48610.1"/>
    </source>
</evidence>
<dbReference type="InterPro" id="IPR016071">
    <property type="entry name" value="Staphylococal_nuclease_OB-fold"/>
</dbReference>
<dbReference type="PROSITE" id="PS50830">
    <property type="entry name" value="TNASE_3"/>
    <property type="match status" value="1"/>
</dbReference>
<evidence type="ECO:0000256" key="5">
    <source>
        <dbReference type="ARBA" id="ARBA00022837"/>
    </source>
</evidence>
<evidence type="ECO:0000256" key="6">
    <source>
        <dbReference type="SAM" id="Phobius"/>
    </source>
</evidence>
<dbReference type="InterPro" id="IPR035437">
    <property type="entry name" value="SNase_OB-fold_sf"/>
</dbReference>